<comment type="caution">
    <text evidence="2">The sequence shown here is derived from an EMBL/GenBank/DDBJ whole genome shotgun (WGS) entry which is preliminary data.</text>
</comment>
<protein>
    <recommendedName>
        <fullName evidence="4">DUF2589 domain-containing protein</fullName>
    </recommendedName>
</protein>
<feature type="compositionally biased region" description="Basic residues" evidence="1">
    <location>
        <begin position="185"/>
        <end position="195"/>
    </location>
</feature>
<evidence type="ECO:0000313" key="2">
    <source>
        <dbReference type="EMBL" id="EHO83583.1"/>
    </source>
</evidence>
<dbReference type="BioCyc" id="FSP457404-HMP:GTSQ-603-MONOMER"/>
<gene>
    <name evidence="2" type="ORF">HMPREF0402_00601</name>
</gene>
<organism evidence="2 3">
    <name type="scientific">Fusobacterium ulcerans 12-1B</name>
    <dbReference type="NCBI Taxonomy" id="457404"/>
    <lineage>
        <taxon>Bacteria</taxon>
        <taxon>Fusobacteriati</taxon>
        <taxon>Fusobacteriota</taxon>
        <taxon>Fusobacteriia</taxon>
        <taxon>Fusobacteriales</taxon>
        <taxon>Fusobacteriaceae</taxon>
        <taxon>Fusobacterium</taxon>
    </lineage>
</organism>
<name>H1PQA8_9FUSO</name>
<evidence type="ECO:0008006" key="4">
    <source>
        <dbReference type="Google" id="ProtNLM"/>
    </source>
</evidence>
<keyword evidence="3" id="KW-1185">Reference proteome</keyword>
<feature type="compositionally biased region" description="Acidic residues" evidence="1">
    <location>
        <begin position="169"/>
        <end position="181"/>
    </location>
</feature>
<dbReference type="Proteomes" id="UP000003233">
    <property type="component" value="Unassembled WGS sequence"/>
</dbReference>
<evidence type="ECO:0000256" key="1">
    <source>
        <dbReference type="SAM" id="MobiDB-lite"/>
    </source>
</evidence>
<dbReference type="PATRIC" id="fig|457404.5.peg.659"/>
<accession>H1PQA8</accession>
<evidence type="ECO:0000313" key="3">
    <source>
        <dbReference type="Proteomes" id="UP000003233"/>
    </source>
</evidence>
<dbReference type="RefSeq" id="WP_008695948.1">
    <property type="nucleotide sequence ID" value="NZ_KE161007.1"/>
</dbReference>
<dbReference type="EMBL" id="AGWJ02000002">
    <property type="protein sequence ID" value="EHO83583.1"/>
    <property type="molecule type" value="Genomic_DNA"/>
</dbReference>
<reference evidence="2 3" key="1">
    <citation type="submission" date="2012-07" db="EMBL/GenBank/DDBJ databases">
        <title>The Genome Sequence of Fusobacterium ulcerans 12_1B.</title>
        <authorList>
            <consortium name="The Broad Institute Genome Sequencing Platform"/>
            <person name="Earl A."/>
            <person name="Ward D."/>
            <person name="Feldgarden M."/>
            <person name="Gevers D."/>
            <person name="Strauss J."/>
            <person name="Ambrose C.E."/>
            <person name="Allen-Vercoe E."/>
            <person name="Walker B."/>
            <person name="Young S.K."/>
            <person name="Zeng Q."/>
            <person name="Gargeya S."/>
            <person name="Fitzgerald M."/>
            <person name="Haas B."/>
            <person name="Abouelleil A."/>
            <person name="Alvarado L."/>
            <person name="Arachchi H.M."/>
            <person name="Berlin A.M."/>
            <person name="Chapman S.B."/>
            <person name="Goldberg J."/>
            <person name="Griggs A."/>
            <person name="Gujja S."/>
            <person name="Hansen M."/>
            <person name="Howarth C."/>
            <person name="Imamovic A."/>
            <person name="Larimer J."/>
            <person name="McCowen C."/>
            <person name="Montmayeur A."/>
            <person name="Murphy C."/>
            <person name="Neiman D."/>
            <person name="Pearson M."/>
            <person name="Priest M."/>
            <person name="Roberts A."/>
            <person name="Saif S."/>
            <person name="Shea T."/>
            <person name="Sisk P."/>
            <person name="Sykes S."/>
            <person name="Wortman J."/>
            <person name="Nusbaum C."/>
            <person name="Birren B."/>
        </authorList>
    </citation>
    <scope>NUCLEOTIDE SEQUENCE [LARGE SCALE GENOMIC DNA]</scope>
    <source>
        <strain evidence="2 3">12_1B</strain>
    </source>
</reference>
<sequence>MIKCYPWKVRKSQNDQSLSDITRGLLYSANAAQQILNNHYIESIAKYFDEDGNPIMYNFKVQDNKEASIPLLALTEPKGLRLKEIEIDLNVRIDEGKVKTKDGISEENEVRYADRTSFEVTLAPTNDNSKGRTSNNIGIKLKFEEQDNPEGIERIMDEFRNRPLMYTLLEEENEEDEEEEETPKKKTTGKKKRKKVVYEEDDD</sequence>
<dbReference type="AlphaFoldDB" id="H1PQA8"/>
<dbReference type="HOGENOM" id="CLU_1347279_0_0_0"/>
<proteinExistence type="predicted"/>
<dbReference type="Pfam" id="PF11655">
    <property type="entry name" value="DUF2589"/>
    <property type="match status" value="1"/>
</dbReference>
<feature type="region of interest" description="Disordered" evidence="1">
    <location>
        <begin position="168"/>
        <end position="203"/>
    </location>
</feature>
<dbReference type="InterPro" id="IPR024510">
    <property type="entry name" value="DUF2589"/>
</dbReference>